<name>A0A0F9E0G8_9ZZZZ</name>
<accession>A0A0F9E0G8</accession>
<protein>
    <recommendedName>
        <fullName evidence="2">Translocation/assembly module TamB</fullName>
    </recommendedName>
</protein>
<dbReference type="EMBL" id="LAZR01039193">
    <property type="protein sequence ID" value="KKL17608.1"/>
    <property type="molecule type" value="Genomic_DNA"/>
</dbReference>
<evidence type="ECO:0000313" key="1">
    <source>
        <dbReference type="EMBL" id="KKL17608.1"/>
    </source>
</evidence>
<feature type="non-terminal residue" evidence="1">
    <location>
        <position position="504"/>
    </location>
</feature>
<sequence>AAVAIEDLTPFQRLAGRPLAGGLSLRLQGSATSDALKIDATIDGTLNDLEIGQAELDRLLQGQTTLSAEIGRNGAAFTLPSLAVENPQITVSGNGTYSPERGDVDARIAMSDLSQVVPELQGPGTVVVKAAGRSGVWDVDLDAEAQDIAVTANAELSGLDQEVKSIAGEAELRLADLERFSRLAGRDLGGAVTLTVEGSGTSDAARADLTFAGTTTSLRIDQPEADRLLAGTTALSGRVIKQGADIRLPEFQLSNPQITAEAQGSYAGDGSAIQAEVSLPDLGRIRPELSGPGRATVVAEQVGSIWQVSVDAAGAGATLDAVGEVSDVGRTTPTVTGRAALAANDLSRFSRLAGRTIGGSVDVTMNGSARIDGGVFDLDVDATGQGLQVGQEDADRLLAGRMQLNASVAREGADAPITVRRFALQSPAITASAQGQVLGGASNLELSVRLADVAPYAEGISGPVSLSGTVGEAGDALQLNISGQGPGGTTLRVSGGIARSFGSA</sequence>
<evidence type="ECO:0008006" key="2">
    <source>
        <dbReference type="Google" id="ProtNLM"/>
    </source>
</evidence>
<reference evidence="1" key="1">
    <citation type="journal article" date="2015" name="Nature">
        <title>Complex archaea that bridge the gap between prokaryotes and eukaryotes.</title>
        <authorList>
            <person name="Spang A."/>
            <person name="Saw J.H."/>
            <person name="Jorgensen S.L."/>
            <person name="Zaremba-Niedzwiedzka K."/>
            <person name="Martijn J."/>
            <person name="Lind A.E."/>
            <person name="van Eijk R."/>
            <person name="Schleper C."/>
            <person name="Guy L."/>
            <person name="Ettema T.J."/>
        </authorList>
    </citation>
    <scope>NUCLEOTIDE SEQUENCE</scope>
</reference>
<organism evidence="1">
    <name type="scientific">marine sediment metagenome</name>
    <dbReference type="NCBI Taxonomy" id="412755"/>
    <lineage>
        <taxon>unclassified sequences</taxon>
        <taxon>metagenomes</taxon>
        <taxon>ecological metagenomes</taxon>
    </lineage>
</organism>
<dbReference type="AlphaFoldDB" id="A0A0F9E0G8"/>
<feature type="non-terminal residue" evidence="1">
    <location>
        <position position="1"/>
    </location>
</feature>
<proteinExistence type="predicted"/>
<gene>
    <name evidence="1" type="ORF">LCGC14_2483860</name>
</gene>
<comment type="caution">
    <text evidence="1">The sequence shown here is derived from an EMBL/GenBank/DDBJ whole genome shotgun (WGS) entry which is preliminary data.</text>
</comment>